<comment type="caution">
    <text evidence="1">The sequence shown here is derived from an EMBL/GenBank/DDBJ whole genome shotgun (WGS) entry which is preliminary data.</text>
</comment>
<organism evidence="1 2">
    <name type="scientific">Halioxenophilus aromaticivorans</name>
    <dbReference type="NCBI Taxonomy" id="1306992"/>
    <lineage>
        <taxon>Bacteria</taxon>
        <taxon>Pseudomonadati</taxon>
        <taxon>Pseudomonadota</taxon>
        <taxon>Gammaproteobacteria</taxon>
        <taxon>Alteromonadales</taxon>
        <taxon>Alteromonadaceae</taxon>
        <taxon>Halioxenophilus</taxon>
    </lineage>
</organism>
<sequence length="177" mass="18355">MIKPLATAIIAASLALSSVGCEQAKESVESQPSKGAQSASSGYLKPGAPIRFQHNYDGKSEVGVAEIVELSFVPEADLDRVSIKVSSTTHSIAVVADDFSGPAKAGQAIAIPVTVTAQQEGEFFVNLAVSSTVGPQTSARNFALPILVGDLPQAKLSAPKTPQGEAIRVMPAEEKMH</sequence>
<dbReference type="RefSeq" id="WP_345415812.1">
    <property type="nucleotide sequence ID" value="NZ_AP031496.1"/>
</dbReference>
<evidence type="ECO:0008006" key="3">
    <source>
        <dbReference type="Google" id="ProtNLM"/>
    </source>
</evidence>
<accession>A0AAV3TXA0</accession>
<dbReference type="AlphaFoldDB" id="A0AAV3TXA0"/>
<name>A0AAV3TXA0_9ALTE</name>
<reference evidence="2" key="1">
    <citation type="journal article" date="2019" name="Int. J. Syst. Evol. Microbiol.">
        <title>The Global Catalogue of Microorganisms (GCM) 10K type strain sequencing project: providing services to taxonomists for standard genome sequencing and annotation.</title>
        <authorList>
            <consortium name="The Broad Institute Genomics Platform"/>
            <consortium name="The Broad Institute Genome Sequencing Center for Infectious Disease"/>
            <person name="Wu L."/>
            <person name="Ma J."/>
        </authorList>
    </citation>
    <scope>NUCLEOTIDE SEQUENCE [LARGE SCALE GENOMIC DNA]</scope>
    <source>
        <strain evidence="2">JCM 19134</strain>
    </source>
</reference>
<dbReference type="Proteomes" id="UP001409585">
    <property type="component" value="Unassembled WGS sequence"/>
</dbReference>
<evidence type="ECO:0000313" key="2">
    <source>
        <dbReference type="Proteomes" id="UP001409585"/>
    </source>
</evidence>
<proteinExistence type="predicted"/>
<dbReference type="PROSITE" id="PS51257">
    <property type="entry name" value="PROKAR_LIPOPROTEIN"/>
    <property type="match status" value="1"/>
</dbReference>
<dbReference type="EMBL" id="BAABLX010000001">
    <property type="protein sequence ID" value="GAA4930171.1"/>
    <property type="molecule type" value="Genomic_DNA"/>
</dbReference>
<gene>
    <name evidence="1" type="ORF">GCM10025791_02500</name>
</gene>
<evidence type="ECO:0000313" key="1">
    <source>
        <dbReference type="EMBL" id="GAA4930171.1"/>
    </source>
</evidence>
<protein>
    <recommendedName>
        <fullName evidence="3">Lipoprotein</fullName>
    </recommendedName>
</protein>
<keyword evidence="2" id="KW-1185">Reference proteome</keyword>